<dbReference type="Proteomes" id="UP001370490">
    <property type="component" value="Unassembled WGS sequence"/>
</dbReference>
<dbReference type="InterPro" id="IPR013126">
    <property type="entry name" value="Hsp_70_fam"/>
</dbReference>
<organism evidence="3 4">
    <name type="scientific">Dillenia turbinata</name>
    <dbReference type="NCBI Taxonomy" id="194707"/>
    <lineage>
        <taxon>Eukaryota</taxon>
        <taxon>Viridiplantae</taxon>
        <taxon>Streptophyta</taxon>
        <taxon>Embryophyta</taxon>
        <taxon>Tracheophyta</taxon>
        <taxon>Spermatophyta</taxon>
        <taxon>Magnoliopsida</taxon>
        <taxon>eudicotyledons</taxon>
        <taxon>Gunneridae</taxon>
        <taxon>Pentapetalae</taxon>
        <taxon>Dilleniales</taxon>
        <taxon>Dilleniaceae</taxon>
        <taxon>Dillenia</taxon>
    </lineage>
</organism>
<evidence type="ECO:0000256" key="2">
    <source>
        <dbReference type="ARBA" id="ARBA00022840"/>
    </source>
</evidence>
<name>A0AAN8YXG0_9MAGN</name>
<comment type="caution">
    <text evidence="3">The sequence shown here is derived from an EMBL/GenBank/DDBJ whole genome shotgun (WGS) entry which is preliminary data.</text>
</comment>
<dbReference type="GO" id="GO:0140662">
    <property type="term" value="F:ATP-dependent protein folding chaperone"/>
    <property type="evidence" value="ECO:0007669"/>
    <property type="project" value="InterPro"/>
</dbReference>
<dbReference type="EMBL" id="JBAMMX010000024">
    <property type="protein sequence ID" value="KAK6915855.1"/>
    <property type="molecule type" value="Genomic_DNA"/>
</dbReference>
<dbReference type="Pfam" id="PF00012">
    <property type="entry name" value="HSP70"/>
    <property type="match status" value="1"/>
</dbReference>
<dbReference type="Gene3D" id="3.30.420.40">
    <property type="match status" value="1"/>
</dbReference>
<evidence type="ECO:0000313" key="3">
    <source>
        <dbReference type="EMBL" id="KAK6915855.1"/>
    </source>
</evidence>
<gene>
    <name evidence="3" type="ORF">RJ641_018716</name>
</gene>
<accession>A0AAN8YXG0</accession>
<evidence type="ECO:0000256" key="1">
    <source>
        <dbReference type="ARBA" id="ARBA00022741"/>
    </source>
</evidence>
<reference evidence="3 4" key="1">
    <citation type="submission" date="2023-12" db="EMBL/GenBank/DDBJ databases">
        <title>A high-quality genome assembly for Dillenia turbinata (Dilleniales).</title>
        <authorList>
            <person name="Chanderbali A."/>
        </authorList>
    </citation>
    <scope>NUCLEOTIDE SEQUENCE [LARGE SCALE GENOMIC DNA]</scope>
    <source>
        <strain evidence="3">LSX21</strain>
        <tissue evidence="3">Leaf</tissue>
    </source>
</reference>
<sequence>MKCCGGTKARFISTNATTIFFSSFLKPSNLWEKSLIPVKEVLKHSGLKVDDIYAVEMIGGATRVLKVRKKEARNDYETSIKTQTTDAFSSGFSEADVDAKIRTGEGTLIGEVCLSDRSWKHSRPTSQDITVFPVQNLIKRLFYNNPSGMLDTKHQREHILPSGPAMLNPTTSWSNRMTGYGFSLPSLHMHFLQERKLEFAFLHIPELHSRIDLGLLDCPCLAIIFLTTLQPLHNRCIGEDEVQKLCKKNHATFKVPKRVFINDSVPKSVRQEVCTMLHLLRIYHNYMQ</sequence>
<proteinExistence type="predicted"/>
<evidence type="ECO:0000313" key="4">
    <source>
        <dbReference type="Proteomes" id="UP001370490"/>
    </source>
</evidence>
<keyword evidence="3" id="KW-0346">Stress response</keyword>
<keyword evidence="1" id="KW-0547">Nucleotide-binding</keyword>
<keyword evidence="4" id="KW-1185">Reference proteome</keyword>
<dbReference type="GO" id="GO:0005524">
    <property type="term" value="F:ATP binding"/>
    <property type="evidence" value="ECO:0007669"/>
    <property type="project" value="UniProtKB-KW"/>
</dbReference>
<keyword evidence="2" id="KW-0067">ATP-binding</keyword>
<dbReference type="AlphaFoldDB" id="A0AAN8YXG0"/>
<protein>
    <submittedName>
        <fullName evidence="3">Heat shock protein 70 family</fullName>
    </submittedName>
</protein>